<feature type="domain" description="Xylose isomerase-like TIM barrel" evidence="8">
    <location>
        <begin position="7"/>
        <end position="223"/>
    </location>
</feature>
<organism evidence="9 10">
    <name type="scientific">Leptobrachium leishanense</name>
    <name type="common">Leishan spiny toad</name>
    <dbReference type="NCBI Taxonomy" id="445787"/>
    <lineage>
        <taxon>Eukaryota</taxon>
        <taxon>Metazoa</taxon>
        <taxon>Chordata</taxon>
        <taxon>Craniata</taxon>
        <taxon>Vertebrata</taxon>
        <taxon>Euteleostomi</taxon>
        <taxon>Amphibia</taxon>
        <taxon>Batrachia</taxon>
        <taxon>Anura</taxon>
        <taxon>Pelobatoidea</taxon>
        <taxon>Megophryidae</taxon>
        <taxon>Leptobrachium</taxon>
    </lineage>
</organism>
<dbReference type="AlphaFoldDB" id="A0A8C5WFC4"/>
<dbReference type="CDD" id="cd00019">
    <property type="entry name" value="AP2Ec"/>
    <property type="match status" value="1"/>
</dbReference>
<dbReference type="PANTHER" id="PTHR21445:SF0">
    <property type="entry name" value="APURINIC-APYRIMIDINIC ENDONUCLEASE"/>
    <property type="match status" value="1"/>
</dbReference>
<dbReference type="Pfam" id="PF01261">
    <property type="entry name" value="AP_endonuc_2"/>
    <property type="match status" value="1"/>
</dbReference>
<dbReference type="GO" id="GO:0005634">
    <property type="term" value="C:nucleus"/>
    <property type="evidence" value="ECO:0007669"/>
    <property type="project" value="TreeGrafter"/>
</dbReference>
<evidence type="ECO:0000256" key="7">
    <source>
        <dbReference type="ARBA" id="ARBA00023204"/>
    </source>
</evidence>
<dbReference type="GO" id="GO:0005739">
    <property type="term" value="C:mitochondrion"/>
    <property type="evidence" value="ECO:0007669"/>
    <property type="project" value="TreeGrafter"/>
</dbReference>
<proteinExistence type="inferred from homology"/>
<reference evidence="9" key="2">
    <citation type="submission" date="2025-09" db="UniProtKB">
        <authorList>
            <consortium name="Ensembl"/>
        </authorList>
    </citation>
    <scope>IDENTIFICATION</scope>
</reference>
<dbReference type="Ensembl" id="ENSLLET00000035251.1">
    <property type="protein sequence ID" value="ENSLLEP00000033961.1"/>
    <property type="gene ID" value="ENSLLEG00000021198.1"/>
</dbReference>
<dbReference type="InterPro" id="IPR018246">
    <property type="entry name" value="AP_endonuc_F2_Zn_BS"/>
</dbReference>
<name>A0A8C5WFC4_9ANUR</name>
<evidence type="ECO:0000256" key="1">
    <source>
        <dbReference type="ARBA" id="ARBA00001947"/>
    </source>
</evidence>
<dbReference type="NCBIfam" id="TIGR00587">
    <property type="entry name" value="nfo"/>
    <property type="match status" value="1"/>
</dbReference>
<dbReference type="PROSITE" id="PS00729">
    <property type="entry name" value="AP_NUCLEASE_F2_1"/>
    <property type="match status" value="1"/>
</dbReference>
<keyword evidence="4" id="KW-0227">DNA damage</keyword>
<dbReference type="GO" id="GO:0008081">
    <property type="term" value="F:phosphoric diester hydrolase activity"/>
    <property type="evidence" value="ECO:0007669"/>
    <property type="project" value="TreeGrafter"/>
</dbReference>
<keyword evidence="3" id="KW-0479">Metal-binding</keyword>
<dbReference type="InterPro" id="IPR001719">
    <property type="entry name" value="AP_endonuc_2"/>
</dbReference>
<comment type="similarity">
    <text evidence="2">Belongs to the AP endonuclease 2 family.</text>
</comment>
<dbReference type="Gene3D" id="3.20.20.150">
    <property type="entry name" value="Divalent-metal-dependent TIM barrel enzymes"/>
    <property type="match status" value="1"/>
</dbReference>
<keyword evidence="7" id="KW-0234">DNA repair</keyword>
<keyword evidence="10" id="KW-1185">Reference proteome</keyword>
<evidence type="ECO:0000259" key="8">
    <source>
        <dbReference type="Pfam" id="PF01261"/>
    </source>
</evidence>
<dbReference type="InterPro" id="IPR036237">
    <property type="entry name" value="Xyl_isomerase-like_sf"/>
</dbReference>
<dbReference type="GO" id="GO:0003677">
    <property type="term" value="F:DNA binding"/>
    <property type="evidence" value="ECO:0007669"/>
    <property type="project" value="InterPro"/>
</dbReference>
<dbReference type="SUPFAM" id="SSF51658">
    <property type="entry name" value="Xylose isomerase-like"/>
    <property type="match status" value="1"/>
</dbReference>
<dbReference type="PANTHER" id="PTHR21445">
    <property type="entry name" value="ENDONUCLEASE IV ENDODEOXYRIBONUCLEASE IV"/>
    <property type="match status" value="1"/>
</dbReference>
<keyword evidence="6" id="KW-0862">Zinc</keyword>
<dbReference type="PROSITE" id="PS00730">
    <property type="entry name" value="AP_NUCLEASE_F2_2"/>
    <property type="match status" value="1"/>
</dbReference>
<comment type="cofactor">
    <cofactor evidence="1">
        <name>Zn(2+)</name>
        <dbReference type="ChEBI" id="CHEBI:29105"/>
    </cofactor>
</comment>
<protein>
    <recommendedName>
        <fullName evidence="8">Xylose isomerase-like TIM barrel domain-containing protein</fullName>
    </recommendedName>
</protein>
<evidence type="ECO:0000313" key="10">
    <source>
        <dbReference type="Proteomes" id="UP000694569"/>
    </source>
</evidence>
<dbReference type="PROSITE" id="PS51432">
    <property type="entry name" value="AP_NUCLEASE_F2_4"/>
    <property type="match status" value="1"/>
</dbReference>
<keyword evidence="5" id="KW-0378">Hydrolase</keyword>
<evidence type="ECO:0000313" key="9">
    <source>
        <dbReference type="Ensembl" id="ENSLLEP00000033961.1"/>
    </source>
</evidence>
<evidence type="ECO:0000256" key="4">
    <source>
        <dbReference type="ARBA" id="ARBA00022763"/>
    </source>
</evidence>
<accession>A0A8C5WFC4</accession>
<dbReference type="GeneTree" id="ENSGT00390000013698"/>
<dbReference type="FunFam" id="3.20.20.150:FF:000001">
    <property type="entry name" value="Probable endonuclease 4"/>
    <property type="match status" value="1"/>
</dbReference>
<dbReference type="GO" id="GO:0008270">
    <property type="term" value="F:zinc ion binding"/>
    <property type="evidence" value="ECO:0007669"/>
    <property type="project" value="InterPro"/>
</dbReference>
<dbReference type="InterPro" id="IPR013022">
    <property type="entry name" value="Xyl_isomerase-like_TIM-brl"/>
</dbReference>
<dbReference type="SMART" id="SM00518">
    <property type="entry name" value="AP2Ec"/>
    <property type="match status" value="1"/>
</dbReference>
<reference evidence="9" key="1">
    <citation type="submission" date="2025-08" db="UniProtKB">
        <authorList>
            <consortium name="Ensembl"/>
        </authorList>
    </citation>
    <scope>IDENTIFICATION</scope>
</reference>
<evidence type="ECO:0000256" key="5">
    <source>
        <dbReference type="ARBA" id="ARBA00022801"/>
    </source>
</evidence>
<dbReference type="GO" id="GO:0003906">
    <property type="term" value="F:DNA-(apurinic or apyrimidinic site) endonuclease activity"/>
    <property type="evidence" value="ECO:0007669"/>
    <property type="project" value="TreeGrafter"/>
</dbReference>
<dbReference type="Proteomes" id="UP000694569">
    <property type="component" value="Unplaced"/>
</dbReference>
<evidence type="ECO:0000256" key="2">
    <source>
        <dbReference type="ARBA" id="ARBA00005340"/>
    </source>
</evidence>
<evidence type="ECO:0000256" key="6">
    <source>
        <dbReference type="ARBA" id="ARBA00022833"/>
    </source>
</evidence>
<sequence length="266" mass="29467">MWKAVLEAKRVGARAFGMFLRSQRSWNSKSLDDEAAEKFQSTCQECGFESCYILPHSPYLMNLGSPKEDVFLKSRAMLVEELGRCKQLGLTLYNIHPGSRVGAISVTECIKRIADGINYAHSQVPDVTVVLENMSCQGSTIGGHFEELREIIDHITDKSRIGVCLDTCHAFAAGHNLADEAGVKLMIDTFSKIVGISYLKAVHLNDSKVVCLPGDGVPCEQFFLYLPIVNAVLVRDSPMYRRDSEIPGQNTDPAFWGQHTAGYTVF</sequence>
<evidence type="ECO:0000256" key="3">
    <source>
        <dbReference type="ARBA" id="ARBA00022723"/>
    </source>
</evidence>
<dbReference type="GO" id="GO:0006284">
    <property type="term" value="P:base-excision repair"/>
    <property type="evidence" value="ECO:0007669"/>
    <property type="project" value="TreeGrafter"/>
</dbReference>